<evidence type="ECO:0000313" key="1">
    <source>
        <dbReference type="EMBL" id="MBT1689820.1"/>
    </source>
</evidence>
<dbReference type="Proteomes" id="UP001319180">
    <property type="component" value="Unassembled WGS sequence"/>
</dbReference>
<proteinExistence type="predicted"/>
<gene>
    <name evidence="1" type="ORF">KK078_24880</name>
</gene>
<dbReference type="AlphaFoldDB" id="A0AAP2DFH3"/>
<organism evidence="1 2">
    <name type="scientific">Dawidia soli</name>
    <dbReference type="NCBI Taxonomy" id="2782352"/>
    <lineage>
        <taxon>Bacteria</taxon>
        <taxon>Pseudomonadati</taxon>
        <taxon>Bacteroidota</taxon>
        <taxon>Cytophagia</taxon>
        <taxon>Cytophagales</taxon>
        <taxon>Chryseotaleaceae</taxon>
        <taxon>Dawidia</taxon>
    </lineage>
</organism>
<evidence type="ECO:0000313" key="2">
    <source>
        <dbReference type="Proteomes" id="UP001319180"/>
    </source>
</evidence>
<name>A0AAP2DFH3_9BACT</name>
<dbReference type="EMBL" id="JAHESC010000048">
    <property type="protein sequence ID" value="MBT1689820.1"/>
    <property type="molecule type" value="Genomic_DNA"/>
</dbReference>
<sequence length="273" mass="30635">MSLIPVYIVWFFACSFCDLRGGFFVSGHREMHQASLGQFSIDDSCEQCAGGIDLMLITDNNKANVTSHLNKIIMDSLIGEAPDAERYSVDDFERHRNFGEDCVGMSIVTFVNINAKSILSLTSQSEGVCGTSVGDYFPKHHITIDLNENEALSLTEVIKKSQWKNFEQFVLKYARIKEIDNVPYLDGDSEGNKHDQRKITYLAGLLPAFYVNDKVLGVYTLINDLNPPDGYRRSSQKETIGIEYMNVEIPLTEIKKFIDSGTAVLNLVPGRKL</sequence>
<keyword evidence="2" id="KW-1185">Reference proteome</keyword>
<comment type="caution">
    <text evidence="1">The sequence shown here is derived from an EMBL/GenBank/DDBJ whole genome shotgun (WGS) entry which is preliminary data.</text>
</comment>
<accession>A0AAP2DFH3</accession>
<reference evidence="1 2" key="1">
    <citation type="submission" date="2021-05" db="EMBL/GenBank/DDBJ databases">
        <title>A Polyphasic approach of four new species of the genus Ohtaekwangia: Ohtaekwangia histidinii sp. nov., Ohtaekwangia cretensis sp. nov., Ohtaekwangia indiensis sp. nov., Ohtaekwangia reichenbachii sp. nov. from diverse environment.</title>
        <authorList>
            <person name="Octaviana S."/>
        </authorList>
    </citation>
    <scope>NUCLEOTIDE SEQUENCE [LARGE SCALE GENOMIC DNA]</scope>
    <source>
        <strain evidence="1 2">PWU37</strain>
    </source>
</reference>
<dbReference type="RefSeq" id="WP_254093043.1">
    <property type="nucleotide sequence ID" value="NZ_JAHESC010000048.1"/>
</dbReference>
<protein>
    <submittedName>
        <fullName evidence="1">Uncharacterized protein</fullName>
    </submittedName>
</protein>